<dbReference type="OrthoDB" id="1162399at2759"/>
<dbReference type="Pfam" id="PF00575">
    <property type="entry name" value="S1"/>
    <property type="match status" value="1"/>
</dbReference>
<dbReference type="GO" id="GO:0000932">
    <property type="term" value="C:P-body"/>
    <property type="evidence" value="ECO:0007669"/>
    <property type="project" value="EnsemblFungi"/>
</dbReference>
<protein>
    <recommendedName>
        <fullName evidence="6">DNA-directed RNA polymerase subunit</fullName>
    </recommendedName>
</protein>
<evidence type="ECO:0000256" key="2">
    <source>
        <dbReference type="ARBA" id="ARBA00009307"/>
    </source>
</evidence>
<proteinExistence type="inferred from homology"/>
<keyword evidence="8" id="KW-1185">Reference proteome</keyword>
<comment type="function">
    <text evidence="6">DNA-dependent RNA polymerase which catalyzes the transcription of DNA into RNA using the four ribonucleoside triphosphates as substrates.</text>
</comment>
<sequence>MFFLKELEKTIQLHPSYFGPLIRSHIHKELLQKEEGSSTGKYTIVCILDSFDISDGQVMPGSGSAEYTVHYKAIVWRPYKGEVMDGIVTSILPSGFFVDCGSLQAFVGRNMIPSDIKFEGNAAPPQWTDGADQVIEKGTNIRIKIKGIRSEVDKMYAVGTMKEDYLGPLSQ</sequence>
<accession>A0A162VSP0</accession>
<keyword evidence="4 6" id="KW-0804">Transcription</keyword>
<dbReference type="PANTHER" id="PTHR12709:SF4">
    <property type="entry name" value="DNA-DIRECTED RNA POLYMERASE II SUBUNIT RPB7"/>
    <property type="match status" value="1"/>
</dbReference>
<dbReference type="Gene3D" id="3.30.1490.120">
    <property type="entry name" value="RNA polymerase Rpb7-like, N-terminal domain"/>
    <property type="match status" value="1"/>
</dbReference>
<evidence type="ECO:0000313" key="8">
    <source>
        <dbReference type="Proteomes" id="UP000076837"/>
    </source>
</evidence>
<evidence type="ECO:0000256" key="6">
    <source>
        <dbReference type="RuleBase" id="RU369086"/>
    </source>
</evidence>
<reference evidence="7 8" key="1">
    <citation type="journal article" date="2016" name="Sci. Rep.">
        <title>Draft genome sequencing and secretome analysis of fungal phytopathogen Ascochyta rabiei provides insight into the necrotrophic effector repertoire.</title>
        <authorList>
            <person name="Verma S."/>
            <person name="Gazara R.K."/>
            <person name="Nizam S."/>
            <person name="Parween S."/>
            <person name="Chattopadhyay D."/>
            <person name="Verma P.K."/>
        </authorList>
    </citation>
    <scope>NUCLEOTIDE SEQUENCE [LARGE SCALE GENOMIC DNA]</scope>
    <source>
        <strain evidence="7 8">ArDII</strain>
    </source>
</reference>
<organism evidence="7 8">
    <name type="scientific">Didymella rabiei</name>
    <name type="common">Chickpea ascochyta blight fungus</name>
    <name type="synonym">Mycosphaerella rabiei</name>
    <dbReference type="NCBI Taxonomy" id="5454"/>
    <lineage>
        <taxon>Eukaryota</taxon>
        <taxon>Fungi</taxon>
        <taxon>Dikarya</taxon>
        <taxon>Ascomycota</taxon>
        <taxon>Pezizomycotina</taxon>
        <taxon>Dothideomycetes</taxon>
        <taxon>Pleosporomycetidae</taxon>
        <taxon>Pleosporales</taxon>
        <taxon>Pleosporineae</taxon>
        <taxon>Didymellaceae</taxon>
        <taxon>Ascochyta</taxon>
    </lineage>
</organism>
<dbReference type="GO" id="GO:0000956">
    <property type="term" value="P:nuclear-transcribed mRNA catabolic process"/>
    <property type="evidence" value="ECO:0007669"/>
    <property type="project" value="EnsemblFungi"/>
</dbReference>
<keyword evidence="3 6" id="KW-0240">DNA-directed RNA polymerase</keyword>
<dbReference type="EMBL" id="JYNV01000326">
    <property type="protein sequence ID" value="KZM18599.1"/>
    <property type="molecule type" value="Genomic_DNA"/>
</dbReference>
<dbReference type="Proteomes" id="UP000076837">
    <property type="component" value="Unassembled WGS sequence"/>
</dbReference>
<dbReference type="GO" id="GO:0003697">
    <property type="term" value="F:single-stranded DNA binding"/>
    <property type="evidence" value="ECO:0007669"/>
    <property type="project" value="EnsemblFungi"/>
</dbReference>
<evidence type="ECO:0000313" key="7">
    <source>
        <dbReference type="EMBL" id="KZM18599.1"/>
    </source>
</evidence>
<evidence type="ECO:0000256" key="1">
    <source>
        <dbReference type="ARBA" id="ARBA00004123"/>
    </source>
</evidence>
<dbReference type="GO" id="GO:0010590">
    <property type="term" value="P:regulation of septum digestion after cytokinesis"/>
    <property type="evidence" value="ECO:0007669"/>
    <property type="project" value="EnsemblFungi"/>
</dbReference>
<dbReference type="GO" id="GO:0006367">
    <property type="term" value="P:transcription initiation at RNA polymerase II promoter"/>
    <property type="evidence" value="ECO:0007669"/>
    <property type="project" value="EnsemblFungi"/>
</dbReference>
<dbReference type="AlphaFoldDB" id="A0A162VSP0"/>
<dbReference type="SUPFAM" id="SSF88798">
    <property type="entry name" value="N-terminal, heterodimerisation domain of RBP7 (RpoE)"/>
    <property type="match status" value="1"/>
</dbReference>
<dbReference type="SUPFAM" id="SSF50249">
    <property type="entry name" value="Nucleic acid-binding proteins"/>
    <property type="match status" value="1"/>
</dbReference>
<evidence type="ECO:0000256" key="4">
    <source>
        <dbReference type="ARBA" id="ARBA00023163"/>
    </source>
</evidence>
<dbReference type="InterPro" id="IPR005576">
    <property type="entry name" value="Rpb7-like_N"/>
</dbReference>
<comment type="similarity">
    <text evidence="2">Belongs to the eukaryotic RPB7/RPC8 RNA polymerase subunit family.</text>
</comment>
<dbReference type="InterPro" id="IPR045113">
    <property type="entry name" value="Rpb7-like"/>
</dbReference>
<dbReference type="GO" id="GO:0060213">
    <property type="term" value="P:positive regulation of nuclear-transcribed mRNA poly(A) tail shortening"/>
    <property type="evidence" value="ECO:0007669"/>
    <property type="project" value="EnsemblFungi"/>
</dbReference>
<dbReference type="GO" id="GO:0031369">
    <property type="term" value="F:translation initiation factor binding"/>
    <property type="evidence" value="ECO:0007669"/>
    <property type="project" value="EnsemblFungi"/>
</dbReference>
<dbReference type="Gene3D" id="2.40.50.140">
    <property type="entry name" value="Nucleic acid-binding proteins"/>
    <property type="match status" value="1"/>
</dbReference>
<gene>
    <name evidence="7" type="ORF">ST47_g10312</name>
</gene>
<dbReference type="PROSITE" id="PS50126">
    <property type="entry name" value="S1"/>
    <property type="match status" value="1"/>
</dbReference>
<evidence type="ECO:0000256" key="5">
    <source>
        <dbReference type="ARBA" id="ARBA00023242"/>
    </source>
</evidence>
<dbReference type="FunFam" id="3.30.1490.120:FF:000001">
    <property type="entry name" value="DNA-directed RNA polymerase II subunit RPB7"/>
    <property type="match status" value="1"/>
</dbReference>
<dbReference type="CDD" id="cd04462">
    <property type="entry name" value="S1_RNAPII_Rpb7"/>
    <property type="match status" value="1"/>
</dbReference>
<dbReference type="GO" id="GO:0006368">
    <property type="term" value="P:transcription elongation by RNA polymerase II"/>
    <property type="evidence" value="ECO:0007669"/>
    <property type="project" value="EnsemblFungi"/>
</dbReference>
<dbReference type="InterPro" id="IPR003029">
    <property type="entry name" value="S1_domain"/>
</dbReference>
<dbReference type="GO" id="GO:0005665">
    <property type="term" value="C:RNA polymerase II, core complex"/>
    <property type="evidence" value="ECO:0007669"/>
    <property type="project" value="EnsemblFungi"/>
</dbReference>
<comment type="subcellular location">
    <subcellularLocation>
        <location evidence="1 6">Nucleus</location>
    </subcellularLocation>
</comment>
<dbReference type="GO" id="GO:0045948">
    <property type="term" value="P:positive regulation of translational initiation"/>
    <property type="evidence" value="ECO:0007669"/>
    <property type="project" value="EnsemblFungi"/>
</dbReference>
<dbReference type="GO" id="GO:1990328">
    <property type="term" value="C:RPB4-RPB7 complex"/>
    <property type="evidence" value="ECO:0007669"/>
    <property type="project" value="EnsemblFungi"/>
</dbReference>
<dbReference type="GO" id="GO:0003968">
    <property type="term" value="F:RNA-directed RNA polymerase activity"/>
    <property type="evidence" value="ECO:0007669"/>
    <property type="project" value="EnsemblFungi"/>
</dbReference>
<dbReference type="CDD" id="cd04329">
    <property type="entry name" value="RNAP_II_Rpb7_N"/>
    <property type="match status" value="1"/>
</dbReference>
<dbReference type="InterPro" id="IPR036898">
    <property type="entry name" value="RNA_pol_Rpb7-like_N_sf"/>
</dbReference>
<keyword evidence="5 6" id="KW-0539">Nucleus</keyword>
<dbReference type="GO" id="GO:0003727">
    <property type="term" value="F:single-stranded RNA binding"/>
    <property type="evidence" value="ECO:0007669"/>
    <property type="project" value="EnsemblFungi"/>
</dbReference>
<name>A0A162VSP0_DIDRA</name>
<dbReference type="PANTHER" id="PTHR12709">
    <property type="entry name" value="DNA-DIRECTED RNA POLYMERASE II, III"/>
    <property type="match status" value="1"/>
</dbReference>
<comment type="caution">
    <text evidence="7">The sequence shown here is derived from an EMBL/GenBank/DDBJ whole genome shotgun (WGS) entry which is preliminary data.</text>
</comment>
<dbReference type="FunFam" id="2.40.50.140:FF:000043">
    <property type="entry name" value="DNA-directed RNA polymerase II subunit RPB7"/>
    <property type="match status" value="1"/>
</dbReference>
<dbReference type="STRING" id="5454.A0A162VSP0"/>
<dbReference type="Pfam" id="PF03876">
    <property type="entry name" value="SHS2_Rpb7-N"/>
    <property type="match status" value="1"/>
</dbReference>
<evidence type="ECO:0000256" key="3">
    <source>
        <dbReference type="ARBA" id="ARBA00022478"/>
    </source>
</evidence>
<dbReference type="InterPro" id="IPR012340">
    <property type="entry name" value="NA-bd_OB-fold"/>
</dbReference>